<dbReference type="GO" id="GO:0006281">
    <property type="term" value="P:DNA repair"/>
    <property type="evidence" value="ECO:0007669"/>
    <property type="project" value="InterPro"/>
</dbReference>
<evidence type="ECO:0000256" key="1">
    <source>
        <dbReference type="SAM" id="MobiDB-lite"/>
    </source>
</evidence>
<proteinExistence type="predicted"/>
<dbReference type="SUPFAM" id="SSF47781">
    <property type="entry name" value="RuvA domain 2-like"/>
    <property type="match status" value="1"/>
</dbReference>
<reference evidence="4" key="1">
    <citation type="submission" date="2014-06" db="EMBL/GenBank/DDBJ databases">
        <title>Draft genome sequence of the putrescine producing strain Lactococcus lactis subsp cremoris GE214.</title>
        <authorList>
            <person name="Ladero V."/>
            <person name="Linares D.M."/>
            <person name="del Rio B."/>
            <person name="Mayo B."/>
            <person name="Martin M.C."/>
            <person name="Fernandez M."/>
            <person name="Alvarez M.A."/>
        </authorList>
    </citation>
    <scope>NUCLEOTIDE SEQUENCE [LARGE SCALE GENOMIC DNA]</scope>
    <source>
        <strain evidence="4">GE214</strain>
    </source>
</reference>
<protein>
    <submittedName>
        <fullName evidence="4">Putative competence protein</fullName>
    </submittedName>
</protein>
<keyword evidence="2" id="KW-0472">Membrane</keyword>
<dbReference type="Proteomes" id="UP000028401">
    <property type="component" value="Unassembled WGS sequence"/>
</dbReference>
<comment type="caution">
    <text evidence="4">The sequence shown here is derived from an EMBL/GenBank/DDBJ whole genome shotgun (WGS) entry which is preliminary data.</text>
</comment>
<feature type="domain" description="Helix-hairpin-helix DNA-binding motif class 1" evidence="3">
    <location>
        <begin position="165"/>
        <end position="184"/>
    </location>
</feature>
<feature type="transmembrane region" description="Helical" evidence="2">
    <location>
        <begin position="12"/>
        <end position="31"/>
    </location>
</feature>
<accession>A0A084AD80</accession>
<evidence type="ECO:0000313" key="4">
    <source>
        <dbReference type="EMBL" id="KEY63259.1"/>
    </source>
</evidence>
<dbReference type="Pfam" id="PF12836">
    <property type="entry name" value="HHH_3"/>
    <property type="match status" value="1"/>
</dbReference>
<dbReference type="EMBL" id="AZSI01000012">
    <property type="protein sequence ID" value="KEY63259.1"/>
    <property type="molecule type" value="Genomic_DNA"/>
</dbReference>
<dbReference type="GO" id="GO:0015627">
    <property type="term" value="C:type II protein secretion system complex"/>
    <property type="evidence" value="ECO:0007669"/>
    <property type="project" value="TreeGrafter"/>
</dbReference>
<dbReference type="PATRIC" id="fig|1415168.3.peg.617"/>
<name>A0A084AD80_LACLC</name>
<dbReference type="InterPro" id="IPR010994">
    <property type="entry name" value="RuvA_2-like"/>
</dbReference>
<dbReference type="Pfam" id="PF10531">
    <property type="entry name" value="SLBB"/>
    <property type="match status" value="1"/>
</dbReference>
<dbReference type="AlphaFoldDB" id="A0A084AD80"/>
<feature type="compositionally biased region" description="Low complexity" evidence="1">
    <location>
        <begin position="128"/>
        <end position="146"/>
    </location>
</feature>
<evidence type="ECO:0000259" key="3">
    <source>
        <dbReference type="SMART" id="SM00278"/>
    </source>
</evidence>
<dbReference type="InterPro" id="IPR019554">
    <property type="entry name" value="Soluble_ligand-bd"/>
</dbReference>
<organism evidence="4">
    <name type="scientific">Lactococcus cremoris subsp. cremoris GE214</name>
    <dbReference type="NCBI Taxonomy" id="1415168"/>
    <lineage>
        <taxon>Bacteria</taxon>
        <taxon>Bacillati</taxon>
        <taxon>Bacillota</taxon>
        <taxon>Bacilli</taxon>
        <taxon>Lactobacillales</taxon>
        <taxon>Streptococcaceae</taxon>
        <taxon>Lactococcus</taxon>
        <taxon>Lactococcus cremoris subsp. cremoris</taxon>
    </lineage>
</organism>
<dbReference type="Gene3D" id="1.10.150.280">
    <property type="entry name" value="AF1531-like domain"/>
    <property type="match status" value="1"/>
</dbReference>
<feature type="domain" description="Helix-hairpin-helix DNA-binding motif class 1" evidence="3">
    <location>
        <begin position="195"/>
        <end position="214"/>
    </location>
</feature>
<dbReference type="PANTHER" id="PTHR21180">
    <property type="entry name" value="ENDONUCLEASE/EXONUCLEASE/PHOSPHATASE FAMILY DOMAIN-CONTAINING PROTEIN 1"/>
    <property type="match status" value="1"/>
</dbReference>
<keyword evidence="2" id="KW-0812">Transmembrane</keyword>
<evidence type="ECO:0000256" key="2">
    <source>
        <dbReference type="SAM" id="Phobius"/>
    </source>
</evidence>
<sequence>MEKILDKLKEYWKIMLLVVCALIAGGILYIFTNSPKPAETLSVENLSSSSTKSSVSKFNSSSSEKNKNEIMVDLKGAVAKPNVYQISSDERLVDLIRQAGGFTDQADQKSINLSAKLKDEEVIYVPKVGESSSSESTDSPTGSSVSNQVSTTSGPKVNINKADLTELQKLTGIGQKKAQDIIDFRMKNGDFKSIEDLGKVSGFGDKTLEKLKDEISID</sequence>
<feature type="region of interest" description="Disordered" evidence="1">
    <location>
        <begin position="128"/>
        <end position="157"/>
    </location>
</feature>
<dbReference type="GO" id="GO:0003677">
    <property type="term" value="F:DNA binding"/>
    <property type="evidence" value="ECO:0007669"/>
    <property type="project" value="InterPro"/>
</dbReference>
<dbReference type="InterPro" id="IPR051675">
    <property type="entry name" value="Endo/Exo/Phosphatase_dom_1"/>
</dbReference>
<dbReference type="GO" id="GO:0015628">
    <property type="term" value="P:protein secretion by the type II secretion system"/>
    <property type="evidence" value="ECO:0007669"/>
    <property type="project" value="TreeGrafter"/>
</dbReference>
<dbReference type="RefSeq" id="WP_042747833.1">
    <property type="nucleotide sequence ID" value="NZ_AZSI01000012.1"/>
</dbReference>
<gene>
    <name evidence="4" type="ORF">U725_00582</name>
</gene>
<dbReference type="InterPro" id="IPR003583">
    <property type="entry name" value="Hlx-hairpin-Hlx_DNA-bd_motif"/>
</dbReference>
<dbReference type="InterPro" id="IPR004509">
    <property type="entry name" value="Competence_ComEA_HhH"/>
</dbReference>
<keyword evidence="2" id="KW-1133">Transmembrane helix</keyword>
<dbReference type="NCBIfam" id="TIGR00426">
    <property type="entry name" value="competence protein ComEA helix-hairpin-helix repeat region"/>
    <property type="match status" value="1"/>
</dbReference>
<dbReference type="SMART" id="SM00278">
    <property type="entry name" value="HhH1"/>
    <property type="match status" value="2"/>
</dbReference>
<dbReference type="PANTHER" id="PTHR21180:SF32">
    <property type="entry name" value="ENDONUCLEASE_EXONUCLEASE_PHOSPHATASE FAMILY DOMAIN-CONTAINING PROTEIN 1"/>
    <property type="match status" value="1"/>
</dbReference>